<dbReference type="Pfam" id="PF12889">
    <property type="entry name" value="DUF3829"/>
    <property type="match status" value="1"/>
</dbReference>
<feature type="signal peptide" evidence="1">
    <location>
        <begin position="1"/>
        <end position="23"/>
    </location>
</feature>
<dbReference type="AlphaFoldDB" id="A0A261TBD4"/>
<keyword evidence="1" id="KW-0732">Signal</keyword>
<evidence type="ECO:0008006" key="4">
    <source>
        <dbReference type="Google" id="ProtNLM"/>
    </source>
</evidence>
<organism evidence="2 3">
    <name type="scientific">Bordetella genomosp. 5</name>
    <dbReference type="NCBI Taxonomy" id="1395608"/>
    <lineage>
        <taxon>Bacteria</taxon>
        <taxon>Pseudomonadati</taxon>
        <taxon>Pseudomonadota</taxon>
        <taxon>Betaproteobacteria</taxon>
        <taxon>Burkholderiales</taxon>
        <taxon>Alcaligenaceae</taxon>
        <taxon>Bordetella</taxon>
    </lineage>
</organism>
<comment type="caution">
    <text evidence="2">The sequence shown here is derived from an EMBL/GenBank/DDBJ whole genome shotgun (WGS) entry which is preliminary data.</text>
</comment>
<name>A0A261TBD4_9BORD</name>
<dbReference type="InterPro" id="IPR024291">
    <property type="entry name" value="DUF3829"/>
</dbReference>
<accession>A0A261TBD4</accession>
<reference evidence="2 3" key="1">
    <citation type="submission" date="2017-05" db="EMBL/GenBank/DDBJ databases">
        <title>Complete and WGS of Bordetella genogroups.</title>
        <authorList>
            <person name="Spilker T."/>
            <person name="LiPuma J."/>
        </authorList>
    </citation>
    <scope>NUCLEOTIDE SEQUENCE [LARGE SCALE GENOMIC DNA]</scope>
    <source>
        <strain evidence="2 3">AU10456</strain>
    </source>
</reference>
<keyword evidence="3" id="KW-1185">Reference proteome</keyword>
<evidence type="ECO:0000256" key="1">
    <source>
        <dbReference type="SAM" id="SignalP"/>
    </source>
</evidence>
<gene>
    <name evidence="2" type="ORF">CAL25_17955</name>
</gene>
<protein>
    <recommendedName>
        <fullName evidence="4">DUF3829 domain-containing protein</fullName>
    </recommendedName>
</protein>
<dbReference type="Proteomes" id="UP000216913">
    <property type="component" value="Unassembled WGS sequence"/>
</dbReference>
<evidence type="ECO:0000313" key="2">
    <source>
        <dbReference type="EMBL" id="OZI46587.1"/>
    </source>
</evidence>
<evidence type="ECO:0000313" key="3">
    <source>
        <dbReference type="Proteomes" id="UP000216913"/>
    </source>
</evidence>
<dbReference type="OrthoDB" id="7596734at2"/>
<dbReference type="PROSITE" id="PS51257">
    <property type="entry name" value="PROKAR_LIPOPROTEIN"/>
    <property type="match status" value="1"/>
</dbReference>
<dbReference type="EMBL" id="NEVP01000011">
    <property type="protein sequence ID" value="OZI46587.1"/>
    <property type="molecule type" value="Genomic_DNA"/>
</dbReference>
<proteinExistence type="predicted"/>
<sequence>MSPKYASRMLAAMVCALALSACSDEAKKPEAPKVSASQAEIMKYNEYVNAANRAGDTYERALEKWENDLAPKFAGTKPLKDMYVNDGSPHATPQIKESLDKALAMKPAMDDLDPLARAYSEALGKFLPVSTDMNNYISAKTYVSDKGAHGKEIQAAYGDNLKAVVTTQAAFFGGIEVKDRARTKAEFENAKKDTTEYFRAGLIYHSKESINMADGLFEGTGLGDQLDPFSKSLDEVNKMAVAYEGKLREGNQKGCPSLMSNVNSYLSAGRTAIEHTTGGRYDEEAKRTGIHARVITRSIETDANNLRRTYNSLVGALNRNSC</sequence>
<dbReference type="RefSeq" id="WP_094802350.1">
    <property type="nucleotide sequence ID" value="NZ_NEVN01000009.1"/>
</dbReference>
<feature type="chain" id="PRO_5012627750" description="DUF3829 domain-containing protein" evidence="1">
    <location>
        <begin position="24"/>
        <end position="322"/>
    </location>
</feature>